<dbReference type="SUPFAM" id="SSF48150">
    <property type="entry name" value="DNA-glycosylase"/>
    <property type="match status" value="1"/>
</dbReference>
<dbReference type="RefSeq" id="WP_055438905.1">
    <property type="nucleotide sequence ID" value="NZ_CYHB01000003.1"/>
</dbReference>
<keyword evidence="2" id="KW-1185">Reference proteome</keyword>
<dbReference type="InterPro" id="IPR052891">
    <property type="entry name" value="DNA-3mA_glycosylase"/>
</dbReference>
<accession>A0A0K6H3F8</accession>
<dbReference type="EMBL" id="CYHB01000003">
    <property type="protein sequence ID" value="CUA85527.1"/>
    <property type="molecule type" value="Genomic_DNA"/>
</dbReference>
<dbReference type="Pfam" id="PF03352">
    <property type="entry name" value="Adenine_glyco"/>
    <property type="match status" value="1"/>
</dbReference>
<reference evidence="2" key="1">
    <citation type="submission" date="2015-08" db="EMBL/GenBank/DDBJ databases">
        <authorList>
            <person name="Varghese N."/>
        </authorList>
    </citation>
    <scope>NUCLEOTIDE SEQUENCE [LARGE SCALE GENOMIC DNA]</scope>
    <source>
        <strain evidence="2">DSM 27808</strain>
    </source>
</reference>
<evidence type="ECO:0000313" key="2">
    <source>
        <dbReference type="Proteomes" id="UP000182598"/>
    </source>
</evidence>
<dbReference type="InterPro" id="IPR005019">
    <property type="entry name" value="Adenine_glyco"/>
</dbReference>
<dbReference type="GO" id="GO:0006284">
    <property type="term" value="P:base-excision repair"/>
    <property type="evidence" value="ECO:0007669"/>
    <property type="project" value="InterPro"/>
</dbReference>
<evidence type="ECO:0000313" key="1">
    <source>
        <dbReference type="EMBL" id="CUA85527.1"/>
    </source>
</evidence>
<name>A0A0K6H3F8_9GAMM</name>
<dbReference type="AlphaFoldDB" id="A0A0K6H3F8"/>
<dbReference type="OrthoDB" id="9795156at2"/>
<proteinExistence type="predicted"/>
<dbReference type="PANTHER" id="PTHR30037">
    <property type="entry name" value="DNA-3-METHYLADENINE GLYCOSYLASE 1"/>
    <property type="match status" value="1"/>
</dbReference>
<protein>
    <submittedName>
        <fullName evidence="1">DNA-3-methyladenine glycosylase I</fullName>
    </submittedName>
</protein>
<gene>
    <name evidence="1" type="ORF">Ga0061064_1237</name>
</gene>
<organism evidence="1 2">
    <name type="scientific">Pseudidiomarina woesei</name>
    <dbReference type="NCBI Taxonomy" id="1381080"/>
    <lineage>
        <taxon>Bacteria</taxon>
        <taxon>Pseudomonadati</taxon>
        <taxon>Pseudomonadota</taxon>
        <taxon>Gammaproteobacteria</taxon>
        <taxon>Alteromonadales</taxon>
        <taxon>Idiomarinaceae</taxon>
        <taxon>Pseudidiomarina</taxon>
    </lineage>
</organism>
<dbReference type="PANTHER" id="PTHR30037:SF3">
    <property type="entry name" value="BLR0857 PROTEIN"/>
    <property type="match status" value="1"/>
</dbReference>
<sequence length="224" mass="25580">MKFQYFYDQAIARHGSNEAVHERLPVLAKGDAIRRIGDDRFLAEITRCVFRAGFAWQVIENKWQGFEEAFAGFLPIYWQQVPPERLDELARDTRIVRNPQKIATVPLNARMIVEVTEQHGSFGTFLANWPSAEQHKLLAYLKKHGARLGGTAAQHVLRRVGWDGYLLTPDNLTAMRNHNLLGASPYSKRGAEQIQQVFNEWHAETGLPYSHLSRILSMSIDVRG</sequence>
<dbReference type="InterPro" id="IPR011257">
    <property type="entry name" value="DNA_glycosylase"/>
</dbReference>
<dbReference type="GO" id="GO:0008725">
    <property type="term" value="F:DNA-3-methyladenine glycosylase activity"/>
    <property type="evidence" value="ECO:0007669"/>
    <property type="project" value="InterPro"/>
</dbReference>
<dbReference type="Proteomes" id="UP000182598">
    <property type="component" value="Unassembled WGS sequence"/>
</dbReference>
<dbReference type="Gene3D" id="1.10.340.30">
    <property type="entry name" value="Hypothetical protein, domain 2"/>
    <property type="match status" value="1"/>
</dbReference>